<dbReference type="CDD" id="cd06558">
    <property type="entry name" value="crotonase-like"/>
    <property type="match status" value="1"/>
</dbReference>
<dbReference type="PANTHER" id="PTHR11941">
    <property type="entry name" value="ENOYL-COA HYDRATASE-RELATED"/>
    <property type="match status" value="1"/>
</dbReference>
<dbReference type="InterPro" id="IPR001753">
    <property type="entry name" value="Enoyl-CoA_hydra/iso"/>
</dbReference>
<organism evidence="1 2">
    <name type="scientific">Siccirubricoccus deserti</name>
    <dbReference type="NCBI Taxonomy" id="2013562"/>
    <lineage>
        <taxon>Bacteria</taxon>
        <taxon>Pseudomonadati</taxon>
        <taxon>Pseudomonadota</taxon>
        <taxon>Alphaproteobacteria</taxon>
        <taxon>Acetobacterales</taxon>
        <taxon>Roseomonadaceae</taxon>
        <taxon>Siccirubricoccus</taxon>
    </lineage>
</organism>
<dbReference type="RefSeq" id="WP_186772412.1">
    <property type="nucleotide sequence ID" value="NZ_JACOMF010000032.1"/>
</dbReference>
<sequence>MDDLQLIKVTVADHVALVTMDAPPVNAQGRRFNEEMSLAFDRIAERDDIRCAVLTGAGKVFSAGADLKDRAAGAATRQPGDGLQHLRRARECYNAVYECRKPVIGAVNGAALGAGLALVASCDILFASETAVLGLPEIDVGLMGGGRHAMRLFSHSTVRRMMFTGYRMPASELLRLGVVEAVLPPDQLVPTAMAMARDIASKSPVATKMAKHTANAIEWSSLRDGYRFEQEMTAELGRYEDSKEAMRAFLEKRKPVFQGR</sequence>
<dbReference type="GO" id="GO:0003824">
    <property type="term" value="F:catalytic activity"/>
    <property type="evidence" value="ECO:0007669"/>
    <property type="project" value="UniProtKB-ARBA"/>
</dbReference>
<dbReference type="Proteomes" id="UP000600101">
    <property type="component" value="Unassembled WGS sequence"/>
</dbReference>
<reference evidence="1" key="1">
    <citation type="submission" date="2020-08" db="EMBL/GenBank/DDBJ databases">
        <authorList>
            <person name="Hu Y."/>
            <person name="Nguyen S.V."/>
            <person name="Li F."/>
            <person name="Fanning S."/>
        </authorList>
    </citation>
    <scope>NUCLEOTIDE SEQUENCE</scope>
    <source>
        <strain evidence="1">SYSU D8009</strain>
    </source>
</reference>
<dbReference type="AlphaFoldDB" id="A0A9X0UF81"/>
<dbReference type="EMBL" id="JACOMF010000032">
    <property type="protein sequence ID" value="MBC4017651.1"/>
    <property type="molecule type" value="Genomic_DNA"/>
</dbReference>
<evidence type="ECO:0000313" key="1">
    <source>
        <dbReference type="EMBL" id="MBC4017651.1"/>
    </source>
</evidence>
<dbReference type="Gene3D" id="3.90.226.10">
    <property type="entry name" value="2-enoyl-CoA Hydratase, Chain A, domain 1"/>
    <property type="match status" value="1"/>
</dbReference>
<proteinExistence type="predicted"/>
<dbReference type="SUPFAM" id="SSF52096">
    <property type="entry name" value="ClpP/crotonase"/>
    <property type="match status" value="1"/>
</dbReference>
<dbReference type="NCBIfam" id="NF005073">
    <property type="entry name" value="PRK06495.1"/>
    <property type="match status" value="1"/>
</dbReference>
<accession>A0A9X0UF81</accession>
<keyword evidence="2" id="KW-1185">Reference proteome</keyword>
<dbReference type="PANTHER" id="PTHR11941:SF54">
    <property type="entry name" value="ENOYL-COA HYDRATASE, MITOCHONDRIAL"/>
    <property type="match status" value="1"/>
</dbReference>
<dbReference type="GO" id="GO:0006635">
    <property type="term" value="P:fatty acid beta-oxidation"/>
    <property type="evidence" value="ECO:0007669"/>
    <property type="project" value="TreeGrafter"/>
</dbReference>
<gene>
    <name evidence="1" type="ORF">H7965_20300</name>
</gene>
<dbReference type="InterPro" id="IPR029045">
    <property type="entry name" value="ClpP/crotonase-like_dom_sf"/>
</dbReference>
<dbReference type="Pfam" id="PF00378">
    <property type="entry name" value="ECH_1"/>
    <property type="match status" value="1"/>
</dbReference>
<name>A0A9X0UF81_9PROT</name>
<protein>
    <submittedName>
        <fullName evidence="1">Enoyl-CoA hydratase/isomerase family protein</fullName>
    </submittedName>
</protein>
<evidence type="ECO:0000313" key="2">
    <source>
        <dbReference type="Proteomes" id="UP000600101"/>
    </source>
</evidence>
<comment type="caution">
    <text evidence="1">The sequence shown here is derived from an EMBL/GenBank/DDBJ whole genome shotgun (WGS) entry which is preliminary data.</text>
</comment>